<evidence type="ECO:0000313" key="12">
    <source>
        <dbReference type="RefSeq" id="XP_055864534.1"/>
    </source>
</evidence>
<evidence type="ECO:0000256" key="3">
    <source>
        <dbReference type="ARBA" id="ARBA00022723"/>
    </source>
</evidence>
<evidence type="ECO:0000259" key="10">
    <source>
        <dbReference type="Pfam" id="PF05649"/>
    </source>
</evidence>
<feature type="compositionally biased region" description="Polar residues" evidence="7">
    <location>
        <begin position="38"/>
        <end position="50"/>
    </location>
</feature>
<keyword evidence="6" id="KW-0482">Metalloprotease</keyword>
<dbReference type="PANTHER" id="PTHR11733:SF238">
    <property type="entry name" value="FI07649P-RELATED"/>
    <property type="match status" value="1"/>
</dbReference>
<accession>A0A9W2YPA1</accession>
<feature type="region of interest" description="Disordered" evidence="7">
    <location>
        <begin position="33"/>
        <end position="61"/>
    </location>
</feature>
<reference evidence="12 13" key="1">
    <citation type="submission" date="2025-04" db="UniProtKB">
        <authorList>
            <consortium name="RefSeq"/>
        </authorList>
    </citation>
    <scope>IDENTIFICATION</scope>
</reference>
<organism evidence="11 13">
    <name type="scientific">Biomphalaria glabrata</name>
    <name type="common">Bloodfluke planorb</name>
    <name type="synonym">Freshwater snail</name>
    <dbReference type="NCBI Taxonomy" id="6526"/>
    <lineage>
        <taxon>Eukaryota</taxon>
        <taxon>Metazoa</taxon>
        <taxon>Spiralia</taxon>
        <taxon>Lophotrochozoa</taxon>
        <taxon>Mollusca</taxon>
        <taxon>Gastropoda</taxon>
        <taxon>Heterobranchia</taxon>
        <taxon>Euthyneura</taxon>
        <taxon>Panpulmonata</taxon>
        <taxon>Hygrophila</taxon>
        <taxon>Lymnaeoidea</taxon>
        <taxon>Planorbidae</taxon>
        <taxon>Biomphalaria</taxon>
    </lineage>
</organism>
<dbReference type="GeneID" id="106057406"/>
<dbReference type="AlphaFoldDB" id="A0A9W2YPA1"/>
<dbReference type="GO" id="GO:0005886">
    <property type="term" value="C:plasma membrane"/>
    <property type="evidence" value="ECO:0007669"/>
    <property type="project" value="TreeGrafter"/>
</dbReference>
<dbReference type="Gene3D" id="1.10.1380.10">
    <property type="entry name" value="Neutral endopeptidase , domain2"/>
    <property type="match status" value="1"/>
</dbReference>
<feature type="domain" description="Peptidase M13 C-terminal" evidence="9">
    <location>
        <begin position="596"/>
        <end position="801"/>
    </location>
</feature>
<dbReference type="CDD" id="cd08662">
    <property type="entry name" value="M13"/>
    <property type="match status" value="1"/>
</dbReference>
<dbReference type="InterPro" id="IPR042089">
    <property type="entry name" value="Peptidase_M13_dom_2"/>
</dbReference>
<evidence type="ECO:0000256" key="1">
    <source>
        <dbReference type="ARBA" id="ARBA00001947"/>
    </source>
</evidence>
<keyword evidence="2" id="KW-0645">Protease</keyword>
<keyword evidence="5" id="KW-0862">Zinc</keyword>
<keyword evidence="3" id="KW-0479">Metal-binding</keyword>
<evidence type="ECO:0000313" key="13">
    <source>
        <dbReference type="RefSeq" id="XP_055864535.1"/>
    </source>
</evidence>
<dbReference type="GO" id="GO:0004222">
    <property type="term" value="F:metalloendopeptidase activity"/>
    <property type="evidence" value="ECO:0007669"/>
    <property type="project" value="InterPro"/>
</dbReference>
<dbReference type="Pfam" id="PF01431">
    <property type="entry name" value="Peptidase_M13"/>
    <property type="match status" value="1"/>
</dbReference>
<keyword evidence="8" id="KW-0812">Transmembrane</keyword>
<dbReference type="OrthoDB" id="6475849at2759"/>
<dbReference type="RefSeq" id="XP_055864535.1">
    <property type="nucleotide sequence ID" value="XM_056008560.1"/>
</dbReference>
<evidence type="ECO:0000259" key="9">
    <source>
        <dbReference type="Pfam" id="PF01431"/>
    </source>
</evidence>
<evidence type="ECO:0000256" key="7">
    <source>
        <dbReference type="SAM" id="MobiDB-lite"/>
    </source>
</evidence>
<name>A0A9W2YPA1_BIOGL</name>
<gene>
    <name evidence="12 13" type="primary">LOC106057406</name>
</gene>
<comment type="cofactor">
    <cofactor evidence="1">
        <name>Zn(2+)</name>
        <dbReference type="ChEBI" id="CHEBI:29105"/>
    </cofactor>
</comment>
<evidence type="ECO:0000256" key="2">
    <source>
        <dbReference type="ARBA" id="ARBA00022670"/>
    </source>
</evidence>
<keyword evidence="8" id="KW-1133">Transmembrane helix</keyword>
<evidence type="ECO:0000256" key="6">
    <source>
        <dbReference type="ARBA" id="ARBA00023049"/>
    </source>
</evidence>
<dbReference type="Gene3D" id="3.40.390.10">
    <property type="entry name" value="Collagenase (Catalytic Domain)"/>
    <property type="match status" value="1"/>
</dbReference>
<dbReference type="GO" id="GO:0016485">
    <property type="term" value="P:protein processing"/>
    <property type="evidence" value="ECO:0007669"/>
    <property type="project" value="TreeGrafter"/>
</dbReference>
<feature type="transmembrane region" description="Helical" evidence="8">
    <location>
        <begin position="88"/>
        <end position="108"/>
    </location>
</feature>
<dbReference type="RefSeq" id="XP_055864534.1">
    <property type="nucleotide sequence ID" value="XM_056008559.1"/>
</dbReference>
<dbReference type="PRINTS" id="PR00786">
    <property type="entry name" value="NEPRILYSIN"/>
</dbReference>
<evidence type="ECO:0000256" key="8">
    <source>
        <dbReference type="SAM" id="Phobius"/>
    </source>
</evidence>
<keyword evidence="8" id="KW-0472">Membrane</keyword>
<evidence type="ECO:0000256" key="4">
    <source>
        <dbReference type="ARBA" id="ARBA00022801"/>
    </source>
</evidence>
<sequence>MPGNLLAKYLPSQRQQDTFVMNGGVHHVAAHKMAPSHKGSTATNITTASSLDDPETPSDPAQVKFFPKSESRRSARNWFKRWTRTEKCLLLLCSCLFLLCIVVVIVAFTRDLHYRDQITLATSNKLCTTKSCVSTAAQIMAGMDFTADPCNDFFQYACGQWNRKHVIPEEKATYNQFDKLHDENQIIMRALLEEPIKKEEGEAVMKAKLLYKSCVNTSQIESKGKDPLLEVIQDVGGWPLLDPNWPAEKFELEHVLGKIRANYNGATNSYLFSCFVGADDKNSSVHILQLDQASLGMPSREYYYLKEHVHQKAAYARLIADIAEILGAEGPDVQKQIDDVIHLETLIANATSPSEQRHDTGALYHKMTVRELQAMIPKFNVLKYLREFVLDEITEDEPIVLFATQYVKDVVKIIYEADNRTVANYIVWRLIRDLIPEFSDPFVDAQSQFKLAIQGVNKNEIRWIKCVEYVNFRMGMAVGAMFIKDNFKKESKDTALAMIHDIREAFNELLEENEWMDEKTRQFAKEKANAMVERIGYPDFITDPVQLDAKFDTLVLSDDFLDNNLKILAFQSRKIFSKLRQPVDRENWEQEPVIVNAFYNPNANDIVFPAGILQPSFYSSTFPKSLNYGGIGVVIGHEITHGFDDKGRQYDKEGNIKQWWDEKTIEAFRQRAQCVIDQYSNYKLEQVNEYMNGRITQGENIADNGGLKQSYRAYMKWIEKNGEEPALPGIGLNHHQLFFLNYAQIWCGKMRDEEALRKIRISAHSLGPIRVYGPLSNSKEFAKAFNCTLGSKMNPVKKCSVW</sequence>
<dbReference type="InterPro" id="IPR018497">
    <property type="entry name" value="Peptidase_M13_C"/>
</dbReference>
<keyword evidence="11" id="KW-1185">Reference proteome</keyword>
<keyword evidence="4" id="KW-0378">Hydrolase</keyword>
<dbReference type="InterPro" id="IPR000718">
    <property type="entry name" value="Peptidase_M13"/>
</dbReference>
<feature type="domain" description="Peptidase M13 N-terminal" evidence="10">
    <location>
        <begin position="149"/>
        <end position="538"/>
    </location>
</feature>
<dbReference type="OMA" id="RDNQATI"/>
<dbReference type="Proteomes" id="UP001165740">
    <property type="component" value="Chromosome 13"/>
</dbReference>
<protein>
    <submittedName>
        <fullName evidence="12 13">Neprilysin-1-like</fullName>
    </submittedName>
</protein>
<dbReference type="Pfam" id="PF05649">
    <property type="entry name" value="Peptidase_M13_N"/>
    <property type="match status" value="1"/>
</dbReference>
<proteinExistence type="predicted"/>
<dbReference type="PROSITE" id="PS51885">
    <property type="entry name" value="NEPRILYSIN"/>
    <property type="match status" value="1"/>
</dbReference>
<dbReference type="InterPro" id="IPR024079">
    <property type="entry name" value="MetalloPept_cat_dom_sf"/>
</dbReference>
<dbReference type="GO" id="GO:0046872">
    <property type="term" value="F:metal ion binding"/>
    <property type="evidence" value="ECO:0007669"/>
    <property type="project" value="UniProtKB-KW"/>
</dbReference>
<dbReference type="InterPro" id="IPR008753">
    <property type="entry name" value="Peptidase_M13_N"/>
</dbReference>
<evidence type="ECO:0000313" key="11">
    <source>
        <dbReference type="Proteomes" id="UP001165740"/>
    </source>
</evidence>
<dbReference type="PANTHER" id="PTHR11733">
    <property type="entry name" value="ZINC METALLOPROTEASE FAMILY M13 NEPRILYSIN-RELATED"/>
    <property type="match status" value="1"/>
</dbReference>
<dbReference type="SUPFAM" id="SSF55486">
    <property type="entry name" value="Metalloproteases ('zincins'), catalytic domain"/>
    <property type="match status" value="1"/>
</dbReference>
<evidence type="ECO:0000256" key="5">
    <source>
        <dbReference type="ARBA" id="ARBA00022833"/>
    </source>
</evidence>